<proteinExistence type="inferred from homology"/>
<dbReference type="KEGG" id="mcoo:MCOO_39680"/>
<name>A0A7I7L1F6_9MYCO</name>
<dbReference type="GO" id="GO:0004144">
    <property type="term" value="F:diacylglycerol O-acyltransferase activity"/>
    <property type="evidence" value="ECO:0007669"/>
    <property type="project" value="UniProtKB-EC"/>
</dbReference>
<comment type="catalytic activity">
    <reaction evidence="1">
        <text>2 alpha,alpha'-trehalose 6-mycolate = alpha,alpha'-trehalose 6,6'-bismycolate + alpha,alpha-trehalose</text>
        <dbReference type="Rhea" id="RHEA:23472"/>
        <dbReference type="ChEBI" id="CHEBI:16551"/>
        <dbReference type="ChEBI" id="CHEBI:18195"/>
        <dbReference type="ChEBI" id="CHEBI:18234"/>
        <dbReference type="EC" id="2.3.1.122"/>
    </reaction>
</comment>
<sequence length="293" mass="30509">MPELSRRAALRLGVSAVAGAAGIWSLGGLLDPTQVPADPGPFEPAAPTPPNAAVPPPIPAPLPTRESGSFISAARGGVLTNWILARPPGQIGPLRPVIALHGVRGSAKQVMSFGVEQGLADLVRAGRPPFAVIAVDGGDSYWHRRAGGEDAGSMVLNELIPLLPAMGLDISRIGFIGWSMGGYGAMLLGARLGPARTAGICAISPALYQSYTASTIGAFDSYDDWTKNTVFGLPALSQIPLRIDCGNDDQFSPATHQFVAQLHKPPAGGFTPGGHDEAYWRQQLPGELAWLAS</sequence>
<comment type="similarity">
    <text evidence="3">Belongs to the mycobacterial A85 antigen family.</text>
</comment>
<evidence type="ECO:0000313" key="12">
    <source>
        <dbReference type="EMBL" id="BBX47953.1"/>
    </source>
</evidence>
<dbReference type="GO" id="GO:0005576">
    <property type="term" value="C:extracellular region"/>
    <property type="evidence" value="ECO:0007669"/>
    <property type="project" value="UniProtKB-SubCell"/>
</dbReference>
<feature type="compositionally biased region" description="Pro residues" evidence="11">
    <location>
        <begin position="38"/>
        <end position="58"/>
    </location>
</feature>
<dbReference type="AlphaFoldDB" id="A0A7I7L1F6"/>
<keyword evidence="6" id="KW-0964">Secreted</keyword>
<keyword evidence="7" id="KW-0808">Transferase</keyword>
<feature type="region of interest" description="Disordered" evidence="11">
    <location>
        <begin position="34"/>
        <end position="58"/>
    </location>
</feature>
<evidence type="ECO:0000256" key="3">
    <source>
        <dbReference type="ARBA" id="ARBA00005874"/>
    </source>
</evidence>
<dbReference type="RefSeq" id="WP_269474230.1">
    <property type="nucleotide sequence ID" value="NZ_AP022569.1"/>
</dbReference>
<dbReference type="InterPro" id="IPR050583">
    <property type="entry name" value="Mycobacterial_A85_antigen"/>
</dbReference>
<dbReference type="PANTHER" id="PTHR48098">
    <property type="entry name" value="ENTEROCHELIN ESTERASE-RELATED"/>
    <property type="match status" value="1"/>
</dbReference>
<evidence type="ECO:0000256" key="9">
    <source>
        <dbReference type="ARBA" id="ARBA00032572"/>
    </source>
</evidence>
<organism evidence="12 13">
    <name type="scientific">Mycobacterium cookii</name>
    <dbReference type="NCBI Taxonomy" id="1775"/>
    <lineage>
        <taxon>Bacteria</taxon>
        <taxon>Bacillati</taxon>
        <taxon>Actinomycetota</taxon>
        <taxon>Actinomycetes</taxon>
        <taxon>Mycobacteriales</taxon>
        <taxon>Mycobacteriaceae</taxon>
        <taxon>Mycobacterium</taxon>
    </lineage>
</organism>
<dbReference type="Gene3D" id="3.40.50.1820">
    <property type="entry name" value="alpha/beta hydrolase"/>
    <property type="match status" value="1"/>
</dbReference>
<reference evidence="12 13" key="1">
    <citation type="journal article" date="2019" name="Emerg. Microbes Infect.">
        <title>Comprehensive subspecies identification of 175 nontuberculous mycobacteria species based on 7547 genomic profiles.</title>
        <authorList>
            <person name="Matsumoto Y."/>
            <person name="Kinjo T."/>
            <person name="Motooka D."/>
            <person name="Nabeya D."/>
            <person name="Jung N."/>
            <person name="Uechi K."/>
            <person name="Horii T."/>
            <person name="Iida T."/>
            <person name="Fujita J."/>
            <person name="Nakamura S."/>
        </authorList>
    </citation>
    <scope>NUCLEOTIDE SEQUENCE [LARGE SCALE GENOMIC DNA]</scope>
    <source>
        <strain evidence="12 13">JCM 12404</strain>
    </source>
</reference>
<evidence type="ECO:0000256" key="8">
    <source>
        <dbReference type="ARBA" id="ARBA00023315"/>
    </source>
</evidence>
<evidence type="ECO:0000256" key="4">
    <source>
        <dbReference type="ARBA" id="ARBA00012820"/>
    </source>
</evidence>
<evidence type="ECO:0000256" key="6">
    <source>
        <dbReference type="ARBA" id="ARBA00022525"/>
    </source>
</evidence>
<accession>A0A7I7L1F6</accession>
<dbReference type="InterPro" id="IPR000801">
    <property type="entry name" value="Esterase-like"/>
</dbReference>
<comment type="catalytic activity">
    <reaction evidence="10">
        <text>an acyl-CoA + a 1,2-diacyl-sn-glycerol = a triacyl-sn-glycerol + CoA</text>
        <dbReference type="Rhea" id="RHEA:10868"/>
        <dbReference type="ChEBI" id="CHEBI:17815"/>
        <dbReference type="ChEBI" id="CHEBI:57287"/>
        <dbReference type="ChEBI" id="CHEBI:58342"/>
        <dbReference type="ChEBI" id="CHEBI:64615"/>
        <dbReference type="EC" id="2.3.1.20"/>
    </reaction>
</comment>
<protein>
    <recommendedName>
        <fullName evidence="9">Acyl-CoA:diacylglycerol acyltransferase</fullName>
        <ecNumber evidence="4">2.3.1.122</ecNumber>
        <ecNumber evidence="5">2.3.1.20</ecNumber>
    </recommendedName>
</protein>
<dbReference type="GO" id="GO:0050348">
    <property type="term" value="F:trehalose O-mycolyltransferase activity"/>
    <property type="evidence" value="ECO:0007669"/>
    <property type="project" value="UniProtKB-EC"/>
</dbReference>
<dbReference type="EC" id="2.3.1.20" evidence="5"/>
<dbReference type="InterPro" id="IPR029058">
    <property type="entry name" value="AB_hydrolase_fold"/>
</dbReference>
<evidence type="ECO:0000256" key="2">
    <source>
        <dbReference type="ARBA" id="ARBA00004613"/>
    </source>
</evidence>
<evidence type="ECO:0000313" key="13">
    <source>
        <dbReference type="Proteomes" id="UP000465866"/>
    </source>
</evidence>
<evidence type="ECO:0000256" key="11">
    <source>
        <dbReference type="SAM" id="MobiDB-lite"/>
    </source>
</evidence>
<dbReference type="PANTHER" id="PTHR48098:SF1">
    <property type="entry name" value="DIACYLGLYCEROL ACYLTRANSFERASE_MYCOLYLTRANSFERASE AG85A"/>
    <property type="match status" value="1"/>
</dbReference>
<dbReference type="PROSITE" id="PS51318">
    <property type="entry name" value="TAT"/>
    <property type="match status" value="1"/>
</dbReference>
<comment type="subcellular location">
    <subcellularLocation>
        <location evidence="2">Secreted</location>
    </subcellularLocation>
</comment>
<keyword evidence="13" id="KW-1185">Reference proteome</keyword>
<evidence type="ECO:0000256" key="10">
    <source>
        <dbReference type="ARBA" id="ARBA00048109"/>
    </source>
</evidence>
<dbReference type="InterPro" id="IPR006311">
    <property type="entry name" value="TAT_signal"/>
</dbReference>
<dbReference type="EMBL" id="AP022569">
    <property type="protein sequence ID" value="BBX47953.1"/>
    <property type="molecule type" value="Genomic_DNA"/>
</dbReference>
<gene>
    <name evidence="12" type="ORF">MCOO_39680</name>
</gene>
<evidence type="ECO:0000256" key="7">
    <source>
        <dbReference type="ARBA" id="ARBA00022679"/>
    </source>
</evidence>
<evidence type="ECO:0000256" key="1">
    <source>
        <dbReference type="ARBA" id="ARBA00000697"/>
    </source>
</evidence>
<keyword evidence="8" id="KW-0012">Acyltransferase</keyword>
<dbReference type="SUPFAM" id="SSF53474">
    <property type="entry name" value="alpha/beta-Hydrolases"/>
    <property type="match status" value="1"/>
</dbReference>
<dbReference type="EC" id="2.3.1.122" evidence="4"/>
<evidence type="ECO:0000256" key="5">
    <source>
        <dbReference type="ARBA" id="ARBA00013244"/>
    </source>
</evidence>
<dbReference type="Pfam" id="PF00756">
    <property type="entry name" value="Esterase"/>
    <property type="match status" value="1"/>
</dbReference>
<dbReference type="Proteomes" id="UP000465866">
    <property type="component" value="Chromosome"/>
</dbReference>